<protein>
    <recommendedName>
        <fullName evidence="2">Cyclin N-terminal domain-containing protein</fullName>
    </recommendedName>
</protein>
<reference evidence="3 4" key="1">
    <citation type="journal article" date="2004" name="Nature">
        <title>Genome sequence of the ultrasmall unicellular red alga Cyanidioschyzon merolae 10D.</title>
        <authorList>
            <person name="Matsuzaki M."/>
            <person name="Misumi O."/>
            <person name="Shin-i T."/>
            <person name="Maruyama S."/>
            <person name="Takahara M."/>
            <person name="Miyagishima S."/>
            <person name="Mori T."/>
            <person name="Nishida K."/>
            <person name="Yagisawa F."/>
            <person name="Nishida K."/>
            <person name="Yoshida Y."/>
            <person name="Nishimura Y."/>
            <person name="Nakao S."/>
            <person name="Kobayashi T."/>
            <person name="Momoyama Y."/>
            <person name="Higashiyama T."/>
            <person name="Minoda A."/>
            <person name="Sano M."/>
            <person name="Nomoto H."/>
            <person name="Oishi K."/>
            <person name="Hayashi H."/>
            <person name="Ohta F."/>
            <person name="Nishizaka S."/>
            <person name="Haga S."/>
            <person name="Miura S."/>
            <person name="Morishita T."/>
            <person name="Kabeya Y."/>
            <person name="Terasawa K."/>
            <person name="Suzuki Y."/>
            <person name="Ishii Y."/>
            <person name="Asakawa S."/>
            <person name="Takano H."/>
            <person name="Ohta N."/>
            <person name="Kuroiwa H."/>
            <person name="Tanaka K."/>
            <person name="Shimizu N."/>
            <person name="Sugano S."/>
            <person name="Sato N."/>
            <person name="Nozaki H."/>
            <person name="Ogasawara N."/>
            <person name="Kohara Y."/>
            <person name="Kuroiwa T."/>
        </authorList>
    </citation>
    <scope>NUCLEOTIDE SEQUENCE [LARGE SCALE GENOMIC DNA]</scope>
    <source>
        <strain evidence="3 4">10D</strain>
    </source>
</reference>
<name>M1V7Z3_CYAM1</name>
<feature type="region of interest" description="Disordered" evidence="1">
    <location>
        <begin position="30"/>
        <end position="50"/>
    </location>
</feature>
<dbReference type="Proteomes" id="UP000007014">
    <property type="component" value="Chromosome 10"/>
</dbReference>
<dbReference type="InterPro" id="IPR006671">
    <property type="entry name" value="Cyclin_N"/>
</dbReference>
<dbReference type="GeneID" id="16994062"/>
<dbReference type="EMBL" id="AP006492">
    <property type="protein sequence ID" value="BAM80184.1"/>
    <property type="molecule type" value="Genomic_DNA"/>
</dbReference>
<dbReference type="PANTHER" id="PTHR10026">
    <property type="entry name" value="CYCLIN"/>
    <property type="match status" value="1"/>
</dbReference>
<gene>
    <name evidence="3" type="ORF">CYME_CMJ329C</name>
</gene>
<dbReference type="InterPro" id="IPR036915">
    <property type="entry name" value="Cyclin-like_sf"/>
</dbReference>
<dbReference type="GO" id="GO:0006357">
    <property type="term" value="P:regulation of transcription by RNA polymerase II"/>
    <property type="evidence" value="ECO:0007669"/>
    <property type="project" value="InterPro"/>
</dbReference>
<feature type="region of interest" description="Disordered" evidence="1">
    <location>
        <begin position="368"/>
        <end position="468"/>
    </location>
</feature>
<feature type="compositionally biased region" description="Polar residues" evidence="1">
    <location>
        <begin position="30"/>
        <end position="42"/>
    </location>
</feature>
<reference evidence="3 4" key="2">
    <citation type="journal article" date="2007" name="BMC Biol.">
        <title>A 100%-complete sequence reveals unusually simple genomic features in the hot-spring red alga Cyanidioschyzon merolae.</title>
        <authorList>
            <person name="Nozaki H."/>
            <person name="Takano H."/>
            <person name="Misumi O."/>
            <person name="Terasawa K."/>
            <person name="Matsuzaki M."/>
            <person name="Maruyama S."/>
            <person name="Nishida K."/>
            <person name="Yagisawa F."/>
            <person name="Yoshida Y."/>
            <person name="Fujiwara T."/>
            <person name="Takio S."/>
            <person name="Tamura K."/>
            <person name="Chung S.J."/>
            <person name="Nakamura S."/>
            <person name="Kuroiwa H."/>
            <person name="Tanaka K."/>
            <person name="Sato N."/>
            <person name="Kuroiwa T."/>
        </authorList>
    </citation>
    <scope>NUCLEOTIDE SEQUENCE [LARGE SCALE GENOMIC DNA]</scope>
    <source>
        <strain evidence="3 4">10D</strain>
    </source>
</reference>
<proteinExistence type="predicted"/>
<organism evidence="3 4">
    <name type="scientific">Cyanidioschyzon merolae (strain NIES-3377 / 10D)</name>
    <name type="common">Unicellular red alga</name>
    <dbReference type="NCBI Taxonomy" id="280699"/>
    <lineage>
        <taxon>Eukaryota</taxon>
        <taxon>Rhodophyta</taxon>
        <taxon>Bangiophyceae</taxon>
        <taxon>Cyanidiales</taxon>
        <taxon>Cyanidiaceae</taxon>
        <taxon>Cyanidioschyzon</taxon>
    </lineage>
</organism>
<keyword evidence="4" id="KW-1185">Reference proteome</keyword>
<feature type="compositionally biased region" description="Basic residues" evidence="1">
    <location>
        <begin position="436"/>
        <end position="452"/>
    </location>
</feature>
<dbReference type="Pfam" id="PF00134">
    <property type="entry name" value="Cyclin_N"/>
    <property type="match status" value="1"/>
</dbReference>
<dbReference type="SUPFAM" id="SSF47954">
    <property type="entry name" value="Cyclin-like"/>
    <property type="match status" value="2"/>
</dbReference>
<feature type="compositionally biased region" description="Low complexity" evidence="1">
    <location>
        <begin position="75"/>
        <end position="84"/>
    </location>
</feature>
<dbReference type="KEGG" id="cme:CYME_CMJ329C"/>
<feature type="region of interest" description="Disordered" evidence="1">
    <location>
        <begin position="72"/>
        <end position="99"/>
    </location>
</feature>
<feature type="compositionally biased region" description="Low complexity" evidence="1">
    <location>
        <begin position="423"/>
        <end position="432"/>
    </location>
</feature>
<evidence type="ECO:0000256" key="1">
    <source>
        <dbReference type="SAM" id="MobiDB-lite"/>
    </source>
</evidence>
<evidence type="ECO:0000259" key="2">
    <source>
        <dbReference type="Pfam" id="PF00134"/>
    </source>
</evidence>
<dbReference type="RefSeq" id="XP_005534791.1">
    <property type="nucleotide sequence ID" value="XM_005534734.1"/>
</dbReference>
<dbReference type="InterPro" id="IPR043198">
    <property type="entry name" value="Cyclin/Ssn8"/>
</dbReference>
<feature type="domain" description="Cyclin N-terminal" evidence="2">
    <location>
        <begin position="107"/>
        <end position="208"/>
    </location>
</feature>
<feature type="compositionally biased region" description="Basic and acidic residues" evidence="1">
    <location>
        <begin position="388"/>
        <end position="397"/>
    </location>
</feature>
<evidence type="ECO:0000313" key="4">
    <source>
        <dbReference type="Proteomes" id="UP000007014"/>
    </source>
</evidence>
<dbReference type="OrthoDB" id="10264655at2759"/>
<dbReference type="Gene3D" id="1.10.472.10">
    <property type="entry name" value="Cyclin-like"/>
    <property type="match status" value="2"/>
</dbReference>
<dbReference type="AlphaFoldDB" id="M1V7Z3"/>
<accession>M1V7Z3</accession>
<evidence type="ECO:0000313" key="3">
    <source>
        <dbReference type="EMBL" id="BAM80184.1"/>
    </source>
</evidence>
<dbReference type="GO" id="GO:0016538">
    <property type="term" value="F:cyclin-dependent protein serine/threonine kinase regulator activity"/>
    <property type="evidence" value="ECO:0007669"/>
    <property type="project" value="InterPro"/>
</dbReference>
<sequence length="468" mass="52138">MAAAGQRQRPPLRQLDSLWVFTAREAVSRGTATKATRASETTAPDAGALREDERRRRLVMAFMDRLCQRIGEPVTTSSSPSTTTLDAETAAGSHRAERSGVGERLRASLRLPITTLIAARLLFHRFFLLERFDATFDELDIATACVSIACKATENVVRMRDLVRQSYALRTGGCLLLDEQLHQDLYVRCRERIAQAERDVLQTLNWDLDVGESVHRTMFHQWALLEKLIRARNGDTVPWSETSVRTMLQVACSFLNEAHRTVCACLYPKEELAAAALCVAMCLCRLRAGEDIAQWLRECHIDAPTLASALDRFRADYFARLCRAQRRAADAAAWQRLPASARALGAPSGATLAECAVEIVADTAQETTSRQLAGASRAPPPHAVGKHQQAEAMRKEPSPSSGPLIRKPRHTSSDGRHAAEALQQQQQQQQQQGSYRHYKHHQWPATGKRRRPKAETGPRSTPLEPPFQ</sequence>
<dbReference type="STRING" id="280699.M1V7Z3"/>